<feature type="compositionally biased region" description="Acidic residues" evidence="1">
    <location>
        <begin position="308"/>
        <end position="317"/>
    </location>
</feature>
<sequence>MPYLRFTKVIINHLLSLHKTIPKGLPSSLNTIKDDGNLSRMKFFRIGEDVQEYGKATPDTMLTNAIKQLEAYKEFIDYSTGLVPPKKTRGKGSKGKQQEVTTKNKTIITIDNNIIVDAPDVAFELGKSISKTDVEIADETRRVYETHAHLVTEKTASEEASKESGGELAHRVIGRRRTRGVTIRDTPTISNKSPPAKPQKLKGIQVITDKEQFAVDIKKAMKSSREATRTGFEEESDKSNKNVDDISWVSTSGEEEKGDDDDDDDDMSIDIEETDDERTDSDNGDQAMTDAEKNVDEKKKLEQGDEKQAEEDQDYDDQDQKYQTDDDIIGTLITMSQKEKLELPRSSSSRSLSSNYGNQFLNLSSDASLIVSVIPPQTTTTSTPLTTPLNTPLLTPPIISTTTTTTPTISNPLPVVVHRVSDLKKEVKEHKPVDHSITILAAVRSQVPSVIDEYLGSTIGDTLQKVLQKHTKELIQQFPQKSVSEIIKSYERHPTYKALYDARLDSIFLDENDMDRLTKDPFLKGKDDMTTKMKTLLLD</sequence>
<feature type="region of interest" description="Disordered" evidence="1">
    <location>
        <begin position="220"/>
        <end position="321"/>
    </location>
</feature>
<dbReference type="Proteomes" id="UP001151760">
    <property type="component" value="Unassembled WGS sequence"/>
</dbReference>
<protein>
    <submittedName>
        <fullName evidence="2">Uncharacterized protein</fullName>
    </submittedName>
</protein>
<dbReference type="EMBL" id="BQNB010017996">
    <property type="protein sequence ID" value="GJT69527.1"/>
    <property type="molecule type" value="Genomic_DNA"/>
</dbReference>
<keyword evidence="3" id="KW-1185">Reference proteome</keyword>
<reference evidence="2" key="1">
    <citation type="journal article" date="2022" name="Int. J. Mol. Sci.">
        <title>Draft Genome of Tanacetum Coccineum: Genomic Comparison of Closely Related Tanacetum-Family Plants.</title>
        <authorList>
            <person name="Yamashiro T."/>
            <person name="Shiraishi A."/>
            <person name="Nakayama K."/>
            <person name="Satake H."/>
        </authorList>
    </citation>
    <scope>NUCLEOTIDE SEQUENCE</scope>
</reference>
<evidence type="ECO:0000313" key="2">
    <source>
        <dbReference type="EMBL" id="GJT69527.1"/>
    </source>
</evidence>
<proteinExistence type="predicted"/>
<name>A0ABQ5G1P8_9ASTR</name>
<feature type="region of interest" description="Disordered" evidence="1">
    <location>
        <begin position="175"/>
        <end position="202"/>
    </location>
</feature>
<feature type="compositionally biased region" description="Basic and acidic residues" evidence="1">
    <location>
        <begin position="290"/>
        <end position="307"/>
    </location>
</feature>
<comment type="caution">
    <text evidence="2">The sequence shown here is derived from an EMBL/GenBank/DDBJ whole genome shotgun (WGS) entry which is preliminary data.</text>
</comment>
<reference evidence="2" key="2">
    <citation type="submission" date="2022-01" db="EMBL/GenBank/DDBJ databases">
        <authorList>
            <person name="Yamashiro T."/>
            <person name="Shiraishi A."/>
            <person name="Satake H."/>
            <person name="Nakayama K."/>
        </authorList>
    </citation>
    <scope>NUCLEOTIDE SEQUENCE</scope>
</reference>
<evidence type="ECO:0000256" key="1">
    <source>
        <dbReference type="SAM" id="MobiDB-lite"/>
    </source>
</evidence>
<feature type="compositionally biased region" description="Acidic residues" evidence="1">
    <location>
        <begin position="256"/>
        <end position="283"/>
    </location>
</feature>
<gene>
    <name evidence="2" type="ORF">Tco_1028813</name>
</gene>
<organism evidence="2 3">
    <name type="scientific">Tanacetum coccineum</name>
    <dbReference type="NCBI Taxonomy" id="301880"/>
    <lineage>
        <taxon>Eukaryota</taxon>
        <taxon>Viridiplantae</taxon>
        <taxon>Streptophyta</taxon>
        <taxon>Embryophyta</taxon>
        <taxon>Tracheophyta</taxon>
        <taxon>Spermatophyta</taxon>
        <taxon>Magnoliopsida</taxon>
        <taxon>eudicotyledons</taxon>
        <taxon>Gunneridae</taxon>
        <taxon>Pentapetalae</taxon>
        <taxon>asterids</taxon>
        <taxon>campanulids</taxon>
        <taxon>Asterales</taxon>
        <taxon>Asteraceae</taxon>
        <taxon>Asteroideae</taxon>
        <taxon>Anthemideae</taxon>
        <taxon>Anthemidinae</taxon>
        <taxon>Tanacetum</taxon>
    </lineage>
</organism>
<feature type="compositionally biased region" description="Basic and acidic residues" evidence="1">
    <location>
        <begin position="220"/>
        <end position="244"/>
    </location>
</feature>
<evidence type="ECO:0000313" key="3">
    <source>
        <dbReference type="Proteomes" id="UP001151760"/>
    </source>
</evidence>
<accession>A0ABQ5G1P8</accession>